<feature type="compositionally biased region" description="Basic and acidic residues" evidence="2">
    <location>
        <begin position="349"/>
        <end position="359"/>
    </location>
</feature>
<dbReference type="InterPro" id="IPR003695">
    <property type="entry name" value="Ppx_GppA_N"/>
</dbReference>
<dbReference type="PANTHER" id="PTHR30005">
    <property type="entry name" value="EXOPOLYPHOSPHATASE"/>
    <property type="match status" value="1"/>
</dbReference>
<accession>A0ABW5GWB7</accession>
<feature type="domain" description="Ppx/GppA phosphatase N-terminal" evidence="3">
    <location>
        <begin position="33"/>
        <end position="305"/>
    </location>
</feature>
<reference evidence="5" key="1">
    <citation type="journal article" date="2019" name="Int. J. Syst. Evol. Microbiol.">
        <title>The Global Catalogue of Microorganisms (GCM) 10K type strain sequencing project: providing services to taxonomists for standard genome sequencing and annotation.</title>
        <authorList>
            <consortium name="The Broad Institute Genomics Platform"/>
            <consortium name="The Broad Institute Genome Sequencing Center for Infectious Disease"/>
            <person name="Wu L."/>
            <person name="Ma J."/>
        </authorList>
    </citation>
    <scope>NUCLEOTIDE SEQUENCE [LARGE SCALE GENOMIC DNA]</scope>
    <source>
        <strain evidence="5">CGMCC 4.7643</strain>
    </source>
</reference>
<comment type="similarity">
    <text evidence="1">Belongs to the GppA/Ppx family.</text>
</comment>
<dbReference type="Gene3D" id="3.30.420.150">
    <property type="entry name" value="Exopolyphosphatase. Domain 2"/>
    <property type="match status" value="1"/>
</dbReference>
<dbReference type="Gene3D" id="3.30.420.40">
    <property type="match status" value="1"/>
</dbReference>
<evidence type="ECO:0000313" key="4">
    <source>
        <dbReference type="EMBL" id="MFD2465221.1"/>
    </source>
</evidence>
<dbReference type="CDD" id="cd24056">
    <property type="entry name" value="ASKHA_NBD_MtPPX1-like"/>
    <property type="match status" value="1"/>
</dbReference>
<dbReference type="RefSeq" id="WP_345407429.1">
    <property type="nucleotide sequence ID" value="NZ_BAABHG010000022.1"/>
</dbReference>
<dbReference type="InterPro" id="IPR050273">
    <property type="entry name" value="GppA/Ppx_hydrolase"/>
</dbReference>
<dbReference type="SUPFAM" id="SSF53067">
    <property type="entry name" value="Actin-like ATPase domain"/>
    <property type="match status" value="2"/>
</dbReference>
<gene>
    <name evidence="4" type="ORF">ACFSYJ_41845</name>
</gene>
<dbReference type="InterPro" id="IPR043129">
    <property type="entry name" value="ATPase_NBD"/>
</dbReference>
<dbReference type="PANTHER" id="PTHR30005:SF0">
    <property type="entry name" value="RETROGRADE REGULATION PROTEIN 2"/>
    <property type="match status" value="1"/>
</dbReference>
<dbReference type="Proteomes" id="UP001597419">
    <property type="component" value="Unassembled WGS sequence"/>
</dbReference>
<feature type="region of interest" description="Disordered" evidence="2">
    <location>
        <begin position="322"/>
        <end position="359"/>
    </location>
</feature>
<keyword evidence="5" id="KW-1185">Reference proteome</keyword>
<organism evidence="4 5">
    <name type="scientific">Amycolatopsis samaneae</name>
    <dbReference type="NCBI Taxonomy" id="664691"/>
    <lineage>
        <taxon>Bacteria</taxon>
        <taxon>Bacillati</taxon>
        <taxon>Actinomycetota</taxon>
        <taxon>Actinomycetes</taxon>
        <taxon>Pseudonocardiales</taxon>
        <taxon>Pseudonocardiaceae</taxon>
        <taxon>Amycolatopsis</taxon>
    </lineage>
</organism>
<proteinExistence type="inferred from homology"/>
<dbReference type="Pfam" id="PF02541">
    <property type="entry name" value="Ppx-GppA"/>
    <property type="match status" value="1"/>
</dbReference>
<evidence type="ECO:0000256" key="2">
    <source>
        <dbReference type="SAM" id="MobiDB-lite"/>
    </source>
</evidence>
<evidence type="ECO:0000259" key="3">
    <source>
        <dbReference type="Pfam" id="PF02541"/>
    </source>
</evidence>
<sequence length="359" mass="38314">MRLAVLDIGSNSAQLQVVDASSGAPPLPAHAVKEPTLLAEELLPDGTLSATGIDRVAGAVGRAVDAAVRLGVDHLYPFVTAAVRDAANRDAVIDRVEAEAGVRPQFLSGEDEAGLTYFAARRWYGWSAGRLLLVDIGGGSMELALGRDVEPELAVSLPVGAGRMTRELLTEDPPPPRQLKAVRKRARETLSEVLDRLRWEGGPRRVVVTSKTFKQLARLAGAPPQRKGPFARRELKLADLRKQLTKLAAVPAAERARFRGVSRSRARQIVAGAVVAEATLTALDVTSVEVCPWALREGILLRHLEDVADTAALPLQPLARRPSATVRRLPTAHGATEPGPSTVESAGTPEERASGREDG</sequence>
<protein>
    <recommendedName>
        <fullName evidence="3">Ppx/GppA phosphatase N-terminal domain-containing protein</fullName>
    </recommendedName>
</protein>
<name>A0ABW5GWB7_9PSEU</name>
<evidence type="ECO:0000313" key="5">
    <source>
        <dbReference type="Proteomes" id="UP001597419"/>
    </source>
</evidence>
<dbReference type="EMBL" id="JBHUKU010000029">
    <property type="protein sequence ID" value="MFD2465221.1"/>
    <property type="molecule type" value="Genomic_DNA"/>
</dbReference>
<comment type="caution">
    <text evidence="4">The sequence shown here is derived from an EMBL/GenBank/DDBJ whole genome shotgun (WGS) entry which is preliminary data.</text>
</comment>
<evidence type="ECO:0000256" key="1">
    <source>
        <dbReference type="ARBA" id="ARBA00007125"/>
    </source>
</evidence>